<dbReference type="Pfam" id="PF03640">
    <property type="entry name" value="Lipoprotein_15"/>
    <property type="match status" value="2"/>
</dbReference>
<feature type="chain" id="PRO_5039145061" description="Lipoprotein" evidence="1">
    <location>
        <begin position="20"/>
        <end position="261"/>
    </location>
</feature>
<feature type="signal peptide" evidence="1">
    <location>
        <begin position="1"/>
        <end position="19"/>
    </location>
</feature>
<reference evidence="2 3" key="1">
    <citation type="submission" date="2015-07" db="EMBL/GenBank/DDBJ databases">
        <title>Genome sequencing of Kibdelosporangium phytohabitans.</title>
        <authorList>
            <person name="Qin S."/>
            <person name="Xing K."/>
        </authorList>
    </citation>
    <scope>NUCLEOTIDE SEQUENCE [LARGE SCALE GENOMIC DNA]</scope>
    <source>
        <strain evidence="2 3">KLBMP1111</strain>
    </source>
</reference>
<dbReference type="PANTHER" id="PTHR39335">
    <property type="entry name" value="BLL4220 PROTEIN"/>
    <property type="match status" value="1"/>
</dbReference>
<dbReference type="RefSeq" id="WP_054290751.1">
    <property type="nucleotide sequence ID" value="NZ_CP012752.1"/>
</dbReference>
<sequence length="261" mass="27215">MARKHSAVLVALLAVGVTACTHQEPPQDTSALAVEKNIPAKAEPTPLLLSGTARMYNVAPDSEGWAQLGVGKSGALDPVLVDAAGLTLYRFDDDSSNPPRSHCDGDCATAWRPVTVAANGRIFLDGVRKASVGVVRRSDGALQVTVGGWPVYRHAADTRPGDTTGHGVGRRWFGLSPSGERASSTILFDGTAFDDSEPTQAVTGRGCVNLPRPGVTSSVTSSGWITLWSGRDCTGKSVTVRGKVADLASARFDDTVVSVSS</sequence>
<keyword evidence="3" id="KW-1185">Reference proteome</keyword>
<dbReference type="Proteomes" id="UP000063699">
    <property type="component" value="Chromosome"/>
</dbReference>
<proteinExistence type="predicted"/>
<keyword evidence="1" id="KW-0732">Signal</keyword>
<dbReference type="InterPro" id="IPR005297">
    <property type="entry name" value="Lipoprotein_repeat"/>
</dbReference>
<protein>
    <recommendedName>
        <fullName evidence="4">Lipoprotein</fullName>
    </recommendedName>
</protein>
<dbReference type="OrthoDB" id="597632at2"/>
<dbReference type="STRING" id="860235.AOZ06_19735"/>
<dbReference type="KEGG" id="kphy:AOZ06_19735"/>
<accession>A0A0N9HZM4</accession>
<evidence type="ECO:0000256" key="1">
    <source>
        <dbReference type="SAM" id="SignalP"/>
    </source>
</evidence>
<evidence type="ECO:0000313" key="3">
    <source>
        <dbReference type="Proteomes" id="UP000063699"/>
    </source>
</evidence>
<dbReference type="AlphaFoldDB" id="A0A0N9HZM4"/>
<evidence type="ECO:0000313" key="2">
    <source>
        <dbReference type="EMBL" id="ALG08845.1"/>
    </source>
</evidence>
<dbReference type="PANTHER" id="PTHR39335:SF1">
    <property type="entry name" value="BLL4220 PROTEIN"/>
    <property type="match status" value="1"/>
</dbReference>
<dbReference type="PROSITE" id="PS51257">
    <property type="entry name" value="PROKAR_LIPOPROTEIN"/>
    <property type="match status" value="1"/>
</dbReference>
<dbReference type="GO" id="GO:0043448">
    <property type="term" value="P:alkane catabolic process"/>
    <property type="evidence" value="ECO:0007669"/>
    <property type="project" value="TreeGrafter"/>
</dbReference>
<organism evidence="2 3">
    <name type="scientific">Kibdelosporangium phytohabitans</name>
    <dbReference type="NCBI Taxonomy" id="860235"/>
    <lineage>
        <taxon>Bacteria</taxon>
        <taxon>Bacillati</taxon>
        <taxon>Actinomycetota</taxon>
        <taxon>Actinomycetes</taxon>
        <taxon>Pseudonocardiales</taxon>
        <taxon>Pseudonocardiaceae</taxon>
        <taxon>Kibdelosporangium</taxon>
    </lineage>
</organism>
<name>A0A0N9HZM4_9PSEU</name>
<gene>
    <name evidence="2" type="ORF">AOZ06_19735</name>
</gene>
<evidence type="ECO:0008006" key="4">
    <source>
        <dbReference type="Google" id="ProtNLM"/>
    </source>
</evidence>
<dbReference type="EMBL" id="CP012752">
    <property type="protein sequence ID" value="ALG08845.1"/>
    <property type="molecule type" value="Genomic_DNA"/>
</dbReference>